<feature type="domain" description="DJ-1/PfpI" evidence="2">
    <location>
        <begin position="2"/>
        <end position="164"/>
    </location>
</feature>
<evidence type="ECO:0000313" key="4">
    <source>
        <dbReference type="Proteomes" id="UP001499967"/>
    </source>
</evidence>
<dbReference type="CDD" id="cd03139">
    <property type="entry name" value="GATase1_PfpI_2"/>
    <property type="match status" value="1"/>
</dbReference>
<dbReference type="Gene3D" id="3.40.50.880">
    <property type="match status" value="1"/>
</dbReference>
<evidence type="ECO:0000259" key="2">
    <source>
        <dbReference type="Pfam" id="PF01965"/>
    </source>
</evidence>
<dbReference type="PANTHER" id="PTHR43130">
    <property type="entry name" value="ARAC-FAMILY TRANSCRIPTIONAL REGULATOR"/>
    <property type="match status" value="1"/>
</dbReference>
<sequence length="229" mass="24683">MQVAVGLFPGFTVLDAIGPYQVFAEHPDMDTVVCAAHRGRLDDEDRELHFDIEHTFDEIPRPDILLVPGGCTPTRIPEAYQPVIDWIRGAHEHTTYTTSVCTGSLLLGAAGLLDGLQATTHWRSYDRLRAYGAEPTAQRVVTQGKIITGAGVSAGIDLALAVVAKLHGAETAQAIQLQIEYDPQPPFDTGAPPKVPPSVRELTDALAARTDGDARKRLWPEGRGYPAAG</sequence>
<reference evidence="3 4" key="1">
    <citation type="journal article" date="2019" name="Int. J. Syst. Evol. Microbiol.">
        <title>The Global Catalogue of Microorganisms (GCM) 10K type strain sequencing project: providing services to taxonomists for standard genome sequencing and annotation.</title>
        <authorList>
            <consortium name="The Broad Institute Genomics Platform"/>
            <consortium name="The Broad Institute Genome Sequencing Center for Infectious Disease"/>
            <person name="Wu L."/>
            <person name="Ma J."/>
        </authorList>
    </citation>
    <scope>NUCLEOTIDE SEQUENCE [LARGE SCALE GENOMIC DNA]</scope>
    <source>
        <strain evidence="3 4">JCM 11117</strain>
    </source>
</reference>
<feature type="compositionally biased region" description="Basic and acidic residues" evidence="1">
    <location>
        <begin position="210"/>
        <end position="220"/>
    </location>
</feature>
<evidence type="ECO:0000313" key="3">
    <source>
        <dbReference type="EMBL" id="GAA0900498.1"/>
    </source>
</evidence>
<dbReference type="InterPro" id="IPR002818">
    <property type="entry name" value="DJ-1/PfpI"/>
</dbReference>
<accession>A0ABN1NAY6</accession>
<name>A0ABN1NAY6_9PSEU</name>
<comment type="caution">
    <text evidence="3">The sequence shown here is derived from an EMBL/GenBank/DDBJ whole genome shotgun (WGS) entry which is preliminary data.</text>
</comment>
<protein>
    <submittedName>
        <fullName evidence="3">DJ-1/PfpI family protein</fullName>
    </submittedName>
</protein>
<proteinExistence type="predicted"/>
<dbReference type="InterPro" id="IPR052158">
    <property type="entry name" value="INH-QAR"/>
</dbReference>
<evidence type="ECO:0000256" key="1">
    <source>
        <dbReference type="SAM" id="MobiDB-lite"/>
    </source>
</evidence>
<dbReference type="EMBL" id="BAAAHP010000219">
    <property type="protein sequence ID" value="GAA0900498.1"/>
    <property type="molecule type" value="Genomic_DNA"/>
</dbReference>
<dbReference type="Proteomes" id="UP001499967">
    <property type="component" value="Unassembled WGS sequence"/>
</dbReference>
<organism evidence="3 4">
    <name type="scientific">Pseudonocardia zijingensis</name>
    <dbReference type="NCBI Taxonomy" id="153376"/>
    <lineage>
        <taxon>Bacteria</taxon>
        <taxon>Bacillati</taxon>
        <taxon>Actinomycetota</taxon>
        <taxon>Actinomycetes</taxon>
        <taxon>Pseudonocardiales</taxon>
        <taxon>Pseudonocardiaceae</taxon>
        <taxon>Pseudonocardia</taxon>
    </lineage>
</organism>
<keyword evidence="4" id="KW-1185">Reference proteome</keyword>
<dbReference type="InterPro" id="IPR029062">
    <property type="entry name" value="Class_I_gatase-like"/>
</dbReference>
<gene>
    <name evidence="3" type="ORF">GCM10009559_66510</name>
</gene>
<dbReference type="RefSeq" id="WP_343945688.1">
    <property type="nucleotide sequence ID" value="NZ_BAAAHP010000219.1"/>
</dbReference>
<dbReference type="SUPFAM" id="SSF52317">
    <property type="entry name" value="Class I glutamine amidotransferase-like"/>
    <property type="match status" value="1"/>
</dbReference>
<dbReference type="PANTHER" id="PTHR43130:SF2">
    <property type="entry name" value="DJ-1_PFPI DOMAIN-CONTAINING PROTEIN"/>
    <property type="match status" value="1"/>
</dbReference>
<feature type="region of interest" description="Disordered" evidence="1">
    <location>
        <begin position="207"/>
        <end position="229"/>
    </location>
</feature>
<dbReference type="Pfam" id="PF01965">
    <property type="entry name" value="DJ-1_PfpI"/>
    <property type="match status" value="1"/>
</dbReference>